<dbReference type="Gene3D" id="2.60.40.2130">
    <property type="entry name" value="F-spondin domain"/>
    <property type="match status" value="2"/>
</dbReference>
<evidence type="ECO:0000313" key="3">
    <source>
        <dbReference type="EMBL" id="TWI88755.1"/>
    </source>
</evidence>
<gene>
    <name evidence="3" type="ORF">LX66_2841</name>
</gene>
<comment type="caution">
    <text evidence="3">The sequence shown here is derived from an EMBL/GenBank/DDBJ whole genome shotgun (WGS) entry which is preliminary data.</text>
</comment>
<proteinExistence type="predicted"/>
<dbReference type="Proteomes" id="UP000316778">
    <property type="component" value="Unassembled WGS sequence"/>
</dbReference>
<dbReference type="InterPro" id="IPR009465">
    <property type="entry name" value="Spondin_N"/>
</dbReference>
<dbReference type="PROSITE" id="PS51257">
    <property type="entry name" value="PROKAR_LIPOPROTEIN"/>
    <property type="match status" value="1"/>
</dbReference>
<accession>A0A562T5E6</accession>
<dbReference type="NCBIfam" id="NF038123">
    <property type="entry name" value="NF038123_dom"/>
    <property type="match status" value="3"/>
</dbReference>
<reference evidence="3 4" key="1">
    <citation type="journal article" date="2013" name="Stand. Genomic Sci.">
        <title>Genomic Encyclopedia of Type Strains, Phase I: The one thousand microbial genomes (KMG-I) project.</title>
        <authorList>
            <person name="Kyrpides N.C."/>
            <person name="Woyke T."/>
            <person name="Eisen J.A."/>
            <person name="Garrity G."/>
            <person name="Lilburn T.G."/>
            <person name="Beck B.J."/>
            <person name="Whitman W.B."/>
            <person name="Hugenholtz P."/>
            <person name="Klenk H.P."/>
        </authorList>
    </citation>
    <scope>NUCLEOTIDE SEQUENCE [LARGE SCALE GENOMIC DNA]</scope>
    <source>
        <strain evidence="3 4">DSM 13484</strain>
    </source>
</reference>
<feature type="region of interest" description="Disordered" evidence="1">
    <location>
        <begin position="379"/>
        <end position="400"/>
    </location>
</feature>
<protein>
    <recommendedName>
        <fullName evidence="2">Spondin domain-containing protein</fullName>
    </recommendedName>
</protein>
<keyword evidence="4" id="KW-1185">Reference proteome</keyword>
<dbReference type="AlphaFoldDB" id="A0A562T5E6"/>
<feature type="domain" description="Spondin" evidence="2">
    <location>
        <begin position="168"/>
        <end position="419"/>
    </location>
</feature>
<dbReference type="PROSITE" id="PS51020">
    <property type="entry name" value="SPONDIN"/>
    <property type="match status" value="1"/>
</dbReference>
<dbReference type="EMBL" id="VLLG01000003">
    <property type="protein sequence ID" value="TWI88755.1"/>
    <property type="molecule type" value="Genomic_DNA"/>
</dbReference>
<evidence type="ECO:0000259" key="2">
    <source>
        <dbReference type="PROSITE" id="PS51020"/>
    </source>
</evidence>
<sequence>MKQTLHSVTILLGMTLTATLFSSCKKDDDMPPEKPYTFKVENVLNPQPFVASGTFKGSGTPPVILPGQSVSFSFPAGKGQAISFATMYGWSNDMFFAPANPGIALYDDMGQPVEGDVSAQVKLWDNGSKINQAPGMDNPHNSADENGVVTAVDGMDAQGHSFLPADQLVKAMLAYDADQSTFTLTLTNISGGTANETPLSPGVWAVSNFLGGSLLGDMPLFTPGQPGANGLQPLAEMGDNSVLGAYLAEHTQVATGLSPVVVVVYSGNIKPIFTEGQADYGDGLARIAQEGDQADLVAALEQMDGVKHVYVLNPSNTPVTPGNSAEAQITVAANDRIAFATMFGSSNDWFYAFDDMGISVNEKGDLTGKVKLWDNGTEINEHPGAGNHQPGFNPGAQNPESQPIMAVSYEAYPALPMVQEVMKVTLSK</sequence>
<dbReference type="OrthoDB" id="1013900at2"/>
<name>A0A562T5E6_CHIJA</name>
<dbReference type="InterPro" id="IPR038678">
    <property type="entry name" value="Spondin_N_sf"/>
</dbReference>
<dbReference type="RefSeq" id="WP_145714549.1">
    <property type="nucleotide sequence ID" value="NZ_BAAAFY010000001.1"/>
</dbReference>
<organism evidence="3 4">
    <name type="scientific">Chitinophaga japonensis</name>
    <name type="common">Flexibacter japonensis</name>
    <dbReference type="NCBI Taxonomy" id="104662"/>
    <lineage>
        <taxon>Bacteria</taxon>
        <taxon>Pseudomonadati</taxon>
        <taxon>Bacteroidota</taxon>
        <taxon>Chitinophagia</taxon>
        <taxon>Chitinophagales</taxon>
        <taxon>Chitinophagaceae</taxon>
        <taxon>Chitinophaga</taxon>
    </lineage>
</organism>
<evidence type="ECO:0000256" key="1">
    <source>
        <dbReference type="SAM" id="MobiDB-lite"/>
    </source>
</evidence>
<evidence type="ECO:0000313" key="4">
    <source>
        <dbReference type="Proteomes" id="UP000316778"/>
    </source>
</evidence>